<evidence type="ECO:0000256" key="3">
    <source>
        <dbReference type="PROSITE-ProRule" id="PRU00059"/>
    </source>
</evidence>
<dbReference type="SMART" id="SM00042">
    <property type="entry name" value="CUB"/>
    <property type="match status" value="1"/>
</dbReference>
<keyword evidence="2 3" id="KW-1015">Disulfide bond</keyword>
<reference evidence="8" key="1">
    <citation type="submission" date="2022-08" db="UniProtKB">
        <authorList>
            <consortium name="EnsemblMetazoa"/>
        </authorList>
    </citation>
    <scope>IDENTIFICATION</scope>
    <source>
        <strain evidence="8">05x7-T-G4-1.051#20</strain>
    </source>
</reference>
<keyword evidence="5" id="KW-1133">Transmembrane helix</keyword>
<keyword evidence="5" id="KW-0472">Membrane</keyword>
<feature type="region of interest" description="Disordered" evidence="4">
    <location>
        <begin position="317"/>
        <end position="343"/>
    </location>
</feature>
<evidence type="ECO:0000256" key="1">
    <source>
        <dbReference type="ARBA" id="ARBA00022737"/>
    </source>
</evidence>
<proteinExistence type="predicted"/>
<comment type="caution">
    <text evidence="3">Lacks conserved residue(s) required for the propagation of feature annotation.</text>
</comment>
<dbReference type="SUPFAM" id="SSF49854">
    <property type="entry name" value="Spermadhesin, CUB domain"/>
    <property type="match status" value="1"/>
</dbReference>
<dbReference type="CDD" id="cd00041">
    <property type="entry name" value="CUB"/>
    <property type="match status" value="1"/>
</dbReference>
<feature type="disulfide bond" evidence="3">
    <location>
        <begin position="201"/>
        <end position="218"/>
    </location>
</feature>
<dbReference type="InterPro" id="IPR000859">
    <property type="entry name" value="CUB_dom"/>
</dbReference>
<keyword evidence="1" id="KW-0677">Repeat</keyword>
<accession>A0A8W8J3E8</accession>
<organism evidence="8 9">
    <name type="scientific">Magallana gigas</name>
    <name type="common">Pacific oyster</name>
    <name type="synonym">Crassostrea gigas</name>
    <dbReference type="NCBI Taxonomy" id="29159"/>
    <lineage>
        <taxon>Eukaryota</taxon>
        <taxon>Metazoa</taxon>
        <taxon>Spiralia</taxon>
        <taxon>Lophotrochozoa</taxon>
        <taxon>Mollusca</taxon>
        <taxon>Bivalvia</taxon>
        <taxon>Autobranchia</taxon>
        <taxon>Pteriomorphia</taxon>
        <taxon>Ostreida</taxon>
        <taxon>Ostreoidea</taxon>
        <taxon>Ostreidae</taxon>
        <taxon>Magallana</taxon>
    </lineage>
</organism>
<sequence>MKTKLYTIQIAIVISSVWGLSQAVQELNCNTCTSTSLNQSTIATYSFLIKNTNSNTTQLSCYFKFEVTDKSEKILLQVVPYCFSSDELGVDNGNTSNSCCLGCNQPPSVHVNSVTVSFMSYDTEIGELGFDINIVTGKDSSHCSSSVTRITVDSSPVIITSPNVPEKYPRYTHCSYIIISADDPNKELSLTFEVINLEKKCYDWITLVLYNSEPIQICNLTSTDLVPLNENYISQGQIYLQFSSDHSVEAHGFRLQVSQGNIVPNALTTSPPTTAAITAVNASAASTIPSTAITILSTTADAALSTLTTTNMKTTVETAPTTQDKSTEKTTAPARTAKDEPSSGISTTIISMAVVIGILSVCLISVLIYFKCYRNRSTKEPTFEKPFHNPAYNDYEIPVKTHADKGDGYEELPVDKKDENAYNIYLSIKE</sequence>
<dbReference type="AlphaFoldDB" id="A0A8W8J3E8"/>
<evidence type="ECO:0000313" key="9">
    <source>
        <dbReference type="Proteomes" id="UP000005408"/>
    </source>
</evidence>
<keyword evidence="9" id="KW-1185">Reference proteome</keyword>
<evidence type="ECO:0000256" key="6">
    <source>
        <dbReference type="SAM" id="SignalP"/>
    </source>
</evidence>
<dbReference type="PROSITE" id="PS01180">
    <property type="entry name" value="CUB"/>
    <property type="match status" value="1"/>
</dbReference>
<feature type="domain" description="CUB" evidence="7">
    <location>
        <begin position="143"/>
        <end position="260"/>
    </location>
</feature>
<feature type="transmembrane region" description="Helical" evidence="5">
    <location>
        <begin position="349"/>
        <end position="370"/>
    </location>
</feature>
<dbReference type="Proteomes" id="UP000005408">
    <property type="component" value="Unassembled WGS sequence"/>
</dbReference>
<dbReference type="Gene3D" id="2.60.120.290">
    <property type="entry name" value="Spermadhesin, CUB domain"/>
    <property type="match status" value="1"/>
</dbReference>
<evidence type="ECO:0000259" key="7">
    <source>
        <dbReference type="PROSITE" id="PS01180"/>
    </source>
</evidence>
<dbReference type="EnsemblMetazoa" id="G17065.1">
    <property type="protein sequence ID" value="G17065.1:cds"/>
    <property type="gene ID" value="G17065"/>
</dbReference>
<evidence type="ECO:0000256" key="4">
    <source>
        <dbReference type="SAM" id="MobiDB-lite"/>
    </source>
</evidence>
<feature type="signal peptide" evidence="6">
    <location>
        <begin position="1"/>
        <end position="23"/>
    </location>
</feature>
<dbReference type="PANTHER" id="PTHR24251:SF37">
    <property type="entry name" value="CUB DOMAIN-CONTAINING PROTEIN"/>
    <property type="match status" value="1"/>
</dbReference>
<protein>
    <recommendedName>
        <fullName evidence="7">CUB domain-containing protein</fullName>
    </recommendedName>
</protein>
<evidence type="ECO:0000313" key="8">
    <source>
        <dbReference type="EnsemblMetazoa" id="G17065.1:cds"/>
    </source>
</evidence>
<dbReference type="InterPro" id="IPR035914">
    <property type="entry name" value="Sperma_CUB_dom_sf"/>
</dbReference>
<feature type="chain" id="PRO_5036484507" description="CUB domain-containing protein" evidence="6">
    <location>
        <begin position="24"/>
        <end position="430"/>
    </location>
</feature>
<evidence type="ECO:0000256" key="2">
    <source>
        <dbReference type="ARBA" id="ARBA00023157"/>
    </source>
</evidence>
<keyword evidence="6" id="KW-0732">Signal</keyword>
<keyword evidence="5" id="KW-0812">Transmembrane</keyword>
<name>A0A8W8J3E8_MAGGI</name>
<dbReference type="PANTHER" id="PTHR24251">
    <property type="entry name" value="OVOCHYMASE-RELATED"/>
    <property type="match status" value="1"/>
</dbReference>
<dbReference type="Pfam" id="PF00431">
    <property type="entry name" value="CUB"/>
    <property type="match status" value="1"/>
</dbReference>
<evidence type="ECO:0000256" key="5">
    <source>
        <dbReference type="SAM" id="Phobius"/>
    </source>
</evidence>